<organism evidence="2 3">
    <name type="scientific">Rhizoctonia solani 123E</name>
    <dbReference type="NCBI Taxonomy" id="1423351"/>
    <lineage>
        <taxon>Eukaryota</taxon>
        <taxon>Fungi</taxon>
        <taxon>Dikarya</taxon>
        <taxon>Basidiomycota</taxon>
        <taxon>Agaricomycotina</taxon>
        <taxon>Agaricomycetes</taxon>
        <taxon>Cantharellales</taxon>
        <taxon>Ceratobasidiaceae</taxon>
        <taxon>Rhizoctonia</taxon>
    </lineage>
</organism>
<dbReference type="HOGENOM" id="CLU_1001672_0_0_1"/>
<gene>
    <name evidence="2" type="ORF">V565_116630</name>
</gene>
<evidence type="ECO:0000313" key="3">
    <source>
        <dbReference type="Proteomes" id="UP000027456"/>
    </source>
</evidence>
<evidence type="ECO:0000313" key="2">
    <source>
        <dbReference type="EMBL" id="KEP48744.1"/>
    </source>
</evidence>
<keyword evidence="3" id="KW-1185">Reference proteome</keyword>
<name>A0A074RPI4_9AGAM</name>
<feature type="transmembrane region" description="Helical" evidence="1">
    <location>
        <begin position="61"/>
        <end position="78"/>
    </location>
</feature>
<dbReference type="Proteomes" id="UP000027456">
    <property type="component" value="Unassembled WGS sequence"/>
</dbReference>
<accession>A0A074RPI4</accession>
<dbReference type="EMBL" id="AZST01000462">
    <property type="protein sequence ID" value="KEP48744.1"/>
    <property type="molecule type" value="Genomic_DNA"/>
</dbReference>
<reference evidence="2 3" key="1">
    <citation type="submission" date="2013-12" db="EMBL/GenBank/DDBJ databases">
        <authorList>
            <person name="Cubeta M."/>
            <person name="Pakala S."/>
            <person name="Fedorova N."/>
            <person name="Thomas E."/>
            <person name="Dean R."/>
            <person name="Jabaji S."/>
            <person name="Neate S."/>
            <person name="Toda T."/>
            <person name="Tavantzis S."/>
            <person name="Vilgalys R."/>
            <person name="Bharathan N."/>
            <person name="Pakala S."/>
            <person name="Losada L.S."/>
            <person name="Zafar N."/>
            <person name="Nierman W."/>
        </authorList>
    </citation>
    <scope>NUCLEOTIDE SEQUENCE [LARGE SCALE GENOMIC DNA]</scope>
    <source>
        <strain evidence="2 3">123E</strain>
    </source>
</reference>
<evidence type="ECO:0000256" key="1">
    <source>
        <dbReference type="SAM" id="Phobius"/>
    </source>
</evidence>
<keyword evidence="1" id="KW-0472">Membrane</keyword>
<keyword evidence="1 2" id="KW-0812">Transmembrane</keyword>
<protein>
    <submittedName>
        <fullName evidence="2">Putative transmembrane protein</fullName>
    </submittedName>
</protein>
<comment type="caution">
    <text evidence="2">The sequence shown here is derived from an EMBL/GenBank/DDBJ whole genome shotgun (WGS) entry which is preliminary data.</text>
</comment>
<dbReference type="OrthoDB" id="3161569at2759"/>
<keyword evidence="1" id="KW-1133">Transmembrane helix</keyword>
<proteinExistence type="predicted"/>
<dbReference type="STRING" id="1423351.A0A074RPI4"/>
<dbReference type="AlphaFoldDB" id="A0A074RPI4"/>
<sequence length="278" mass="30301">MRSRRGVMSSHLSSVMQIQNYHRVSTWITYSPSPPHPFSNSTLLNTLAHFARFIMHSFTRLLSALTLLLSLGFVVNAMPPAHRPGLISYRQQSTPGYYGRKPAHYERDQLSGANDQTGHSRVNVPGKVWTLKGKLDPKLALLAKSKSIDDAKDMVQVILAIIKVQSSRLANVSVNVSIEARLEMANIVINLFFDLITACARLSLKFDAPLVTTLLPDIDTAFSGYLLALTSSVPGLGPVLIKLATNINADVTSDLRIVGMAQCVQLLGLVNKVSGVAP</sequence>